<feature type="transmembrane region" description="Helical" evidence="1">
    <location>
        <begin position="189"/>
        <end position="210"/>
    </location>
</feature>
<keyword evidence="1" id="KW-0812">Transmembrane</keyword>
<feature type="transmembrane region" description="Helical" evidence="1">
    <location>
        <begin position="360"/>
        <end position="380"/>
    </location>
</feature>
<evidence type="ECO:0000313" key="3">
    <source>
        <dbReference type="Proteomes" id="UP001295740"/>
    </source>
</evidence>
<name>A0AAI8YDY2_9PEZI</name>
<comment type="caution">
    <text evidence="2">The sequence shown here is derived from an EMBL/GenBank/DDBJ whole genome shotgun (WGS) entry which is preliminary data.</text>
</comment>
<sequence length="421" mass="46814">MAYETAASACRPRKAWKESLVTQSFDATRDCRDLNRILETVNQDKSFNFCAADTSVVIDYINKSLIMPKASNQPKPCEIQLWWFGGPGVGEAFCRNATDIAVQVYKTRNFTFDKAQPYESVIQAPRAYCHEHLEAELASIGNPDIADQVLTSYGIELALLLLFVTMSYTNKRVLGSFGPLADSVRDAFWDFWGAATLLIFAVVAAALVTFRDYQSTSNTIQTDFGYTHFYEEVENLGYLADAAGALHLCVATMWVIWYRGVRDQDNPVHIVFGGLGDFDVSSFLYRKSRAYTLATCILMTVLPVLGVLPALVGRFLSVLGVLSALIGRFLPVLGVLSALIDRLKVSWALKYSERILGRTFRVLGLAMAAVQFFVICYIRAQASKDARGQNPEVGFTFGQVLALTAWVPLLYKLFVEALGLW</sequence>
<keyword evidence="1" id="KW-1133">Transmembrane helix</keyword>
<evidence type="ECO:0000313" key="2">
    <source>
        <dbReference type="EMBL" id="CAJ2501301.1"/>
    </source>
</evidence>
<protein>
    <submittedName>
        <fullName evidence="2">Uu.00g041540.m01.CDS01</fullName>
    </submittedName>
</protein>
<feature type="transmembrane region" description="Helical" evidence="1">
    <location>
        <begin position="400"/>
        <end position="420"/>
    </location>
</feature>
<feature type="transmembrane region" description="Helical" evidence="1">
    <location>
        <begin position="318"/>
        <end position="340"/>
    </location>
</feature>
<feature type="transmembrane region" description="Helical" evidence="1">
    <location>
        <begin position="150"/>
        <end position="168"/>
    </location>
</feature>
<dbReference type="AlphaFoldDB" id="A0AAI8YDY2"/>
<dbReference type="EMBL" id="CAUWAG010000003">
    <property type="protein sequence ID" value="CAJ2501301.1"/>
    <property type="molecule type" value="Genomic_DNA"/>
</dbReference>
<organism evidence="2 3">
    <name type="scientific">Anthostomella pinea</name>
    <dbReference type="NCBI Taxonomy" id="933095"/>
    <lineage>
        <taxon>Eukaryota</taxon>
        <taxon>Fungi</taxon>
        <taxon>Dikarya</taxon>
        <taxon>Ascomycota</taxon>
        <taxon>Pezizomycotina</taxon>
        <taxon>Sordariomycetes</taxon>
        <taxon>Xylariomycetidae</taxon>
        <taxon>Xylariales</taxon>
        <taxon>Xylariaceae</taxon>
        <taxon>Anthostomella</taxon>
    </lineage>
</organism>
<evidence type="ECO:0000256" key="1">
    <source>
        <dbReference type="SAM" id="Phobius"/>
    </source>
</evidence>
<gene>
    <name evidence="2" type="ORF">KHLLAP_LOCUS1769</name>
</gene>
<keyword evidence="3" id="KW-1185">Reference proteome</keyword>
<accession>A0AAI8YDY2</accession>
<reference evidence="2" key="1">
    <citation type="submission" date="2023-10" db="EMBL/GenBank/DDBJ databases">
        <authorList>
            <person name="Hackl T."/>
        </authorList>
    </citation>
    <scope>NUCLEOTIDE SEQUENCE</scope>
</reference>
<keyword evidence="1" id="KW-0472">Membrane</keyword>
<feature type="transmembrane region" description="Helical" evidence="1">
    <location>
        <begin position="290"/>
        <end position="312"/>
    </location>
</feature>
<dbReference type="Proteomes" id="UP001295740">
    <property type="component" value="Unassembled WGS sequence"/>
</dbReference>
<proteinExistence type="predicted"/>